<evidence type="ECO:0000313" key="2">
    <source>
        <dbReference type="EMBL" id="KAG1895019.1"/>
    </source>
</evidence>
<sequence length="396" mass="44151">MSSSCHRHLVASRRRCRLVIVASRRRCRRIALSSHRVVVVALRRIVVVISSLSSHRVVVVALRRVVIVIVVVVSSSSSSYRRRRHCRRIIVVVLMLLGCCCRVIVVVIAPSSSAKVATLSMCSEYTERPNSLDAPASEESESSRRSIARQRFKGAVRSVIMMQQQQAGQVPLYLRPFMPPRIPSFDRNSTAGMSPTRFSSIGPFHTYSPCSASIVLPKRKISRYVKVRYDFFVASPADMLRQVGIGLLSFFVSGQAYEVLRFTNIVYINFSQESFSTRAVLVHVRGFIGQVAWSATGTILLTRLTRGIKVWTEDGLSKRTIDRPHSVSSIAWLPNSDTHFFSVEGSDVFRLDIQGKVLDSYHFGRIQLHNVAVTPDGQRLLGVGPLLAAPLGLKNT</sequence>
<reference evidence="2" key="1">
    <citation type="journal article" date="2020" name="New Phytol.">
        <title>Comparative genomics reveals dynamic genome evolution in host specialist ectomycorrhizal fungi.</title>
        <authorList>
            <person name="Lofgren L.A."/>
            <person name="Nguyen N.H."/>
            <person name="Vilgalys R."/>
            <person name="Ruytinx J."/>
            <person name="Liao H.L."/>
            <person name="Branco S."/>
            <person name="Kuo A."/>
            <person name="LaButti K."/>
            <person name="Lipzen A."/>
            <person name="Andreopoulos W."/>
            <person name="Pangilinan J."/>
            <person name="Riley R."/>
            <person name="Hundley H."/>
            <person name="Na H."/>
            <person name="Barry K."/>
            <person name="Grigoriev I.V."/>
            <person name="Stajich J.E."/>
            <person name="Kennedy P.G."/>
        </authorList>
    </citation>
    <scope>NUCLEOTIDE SEQUENCE</scope>
    <source>
        <strain evidence="2">FC203</strain>
    </source>
</reference>
<name>A0AAD4HGV7_9AGAM</name>
<accession>A0AAD4HGV7</accession>
<dbReference type="SUPFAM" id="SSF50952">
    <property type="entry name" value="Soluble quinoprotein glucose dehydrogenase"/>
    <property type="match status" value="1"/>
</dbReference>
<dbReference type="AlphaFoldDB" id="A0AAD4HGV7"/>
<keyword evidence="1" id="KW-1133">Transmembrane helix</keyword>
<proteinExistence type="predicted"/>
<dbReference type="RefSeq" id="XP_041220595.1">
    <property type="nucleotide sequence ID" value="XM_041369950.1"/>
</dbReference>
<dbReference type="InterPro" id="IPR011041">
    <property type="entry name" value="Quinoprot_gluc/sorb_DH_b-prop"/>
</dbReference>
<keyword evidence="1" id="KW-0472">Membrane</keyword>
<protein>
    <submittedName>
        <fullName evidence="2">Uncharacterized protein</fullName>
    </submittedName>
</protein>
<keyword evidence="3" id="KW-1185">Reference proteome</keyword>
<dbReference type="Proteomes" id="UP001195769">
    <property type="component" value="Unassembled WGS sequence"/>
</dbReference>
<comment type="caution">
    <text evidence="2">The sequence shown here is derived from an EMBL/GenBank/DDBJ whole genome shotgun (WGS) entry which is preliminary data.</text>
</comment>
<dbReference type="EMBL" id="JABBWK010000072">
    <property type="protein sequence ID" value="KAG1895019.1"/>
    <property type="molecule type" value="Genomic_DNA"/>
</dbReference>
<evidence type="ECO:0000256" key="1">
    <source>
        <dbReference type="SAM" id="Phobius"/>
    </source>
</evidence>
<organism evidence="2 3">
    <name type="scientific">Suillus fuscotomentosus</name>
    <dbReference type="NCBI Taxonomy" id="1912939"/>
    <lineage>
        <taxon>Eukaryota</taxon>
        <taxon>Fungi</taxon>
        <taxon>Dikarya</taxon>
        <taxon>Basidiomycota</taxon>
        <taxon>Agaricomycotina</taxon>
        <taxon>Agaricomycetes</taxon>
        <taxon>Agaricomycetidae</taxon>
        <taxon>Boletales</taxon>
        <taxon>Suillineae</taxon>
        <taxon>Suillaceae</taxon>
        <taxon>Suillus</taxon>
    </lineage>
</organism>
<gene>
    <name evidence="2" type="ORF">F5891DRAFT_1254189</name>
</gene>
<keyword evidence="1" id="KW-0812">Transmembrane</keyword>
<evidence type="ECO:0000313" key="3">
    <source>
        <dbReference type="Proteomes" id="UP001195769"/>
    </source>
</evidence>
<dbReference type="Gene3D" id="2.130.10.10">
    <property type="entry name" value="YVTN repeat-like/Quinoprotein amine dehydrogenase"/>
    <property type="match status" value="1"/>
</dbReference>
<dbReference type="InterPro" id="IPR015943">
    <property type="entry name" value="WD40/YVTN_repeat-like_dom_sf"/>
</dbReference>
<feature type="transmembrane region" description="Helical" evidence="1">
    <location>
        <begin position="89"/>
        <end position="109"/>
    </location>
</feature>
<dbReference type="GeneID" id="64664248"/>